<dbReference type="AlphaFoldDB" id="A0A225WTJ3"/>
<name>A0A225WTJ3_9STRA</name>
<dbReference type="EMBL" id="NBNE01000271">
    <property type="protein sequence ID" value="OWZ20964.1"/>
    <property type="molecule type" value="Genomic_DNA"/>
</dbReference>
<dbReference type="Proteomes" id="UP000198211">
    <property type="component" value="Unassembled WGS sequence"/>
</dbReference>
<evidence type="ECO:0000313" key="2">
    <source>
        <dbReference type="Proteomes" id="UP000198211"/>
    </source>
</evidence>
<gene>
    <name evidence="1" type="ORF">PHMEG_0004558</name>
</gene>
<reference evidence="2" key="1">
    <citation type="submission" date="2017-03" db="EMBL/GenBank/DDBJ databases">
        <title>Phytopthora megakarya and P. palmivora, two closely related causual agents of cacao black pod achieved similar genome size and gene model numbers by different mechanisms.</title>
        <authorList>
            <person name="Ali S."/>
            <person name="Shao J."/>
            <person name="Larry D.J."/>
            <person name="Kronmiller B."/>
            <person name="Shen D."/>
            <person name="Strem M.D."/>
            <person name="Melnick R.L."/>
            <person name="Guiltinan M.J."/>
            <person name="Tyler B.M."/>
            <person name="Meinhardt L.W."/>
            <person name="Bailey B.A."/>
        </authorList>
    </citation>
    <scope>NUCLEOTIDE SEQUENCE [LARGE SCALE GENOMIC DNA]</scope>
    <source>
        <strain evidence="2">zdho120</strain>
    </source>
</reference>
<accession>A0A225WTJ3</accession>
<comment type="caution">
    <text evidence="1">The sequence shown here is derived from an EMBL/GenBank/DDBJ whole genome shotgun (WGS) entry which is preliminary data.</text>
</comment>
<proteinExistence type="predicted"/>
<sequence>MEADEAMVPHYDSKMLVTVYPPLPLYSDVDLRRLRRRQGSEATIPSVKSGIWLKLLLLTMRRLQSRTKCNVSRILWRHKHSRTRKRSMTVIPYCSRSNKRYVARSMNIGAYRLLKAAEVAVELHGQQLEGLTEAVQSRLQGQWGAFAQGADPSTDSRSTEEPPAVTVKAGTIVPGPPIYRCSSKKERRGFVDSYAIYIKRMKALNQEIHTRFFVVALSACIEQGITVKINFLFRLFEVEKDRIDYFLSARVPDNIAYKTLDQEEKLLIMGINIQDAELRLSRLMAYLYEIVGRLIMEDGVQGKPKKVVRTTNPTKSNNHTLLKWLRTKLDGFVQFDDIFGVATVW</sequence>
<keyword evidence="2" id="KW-1185">Reference proteome</keyword>
<evidence type="ECO:0000313" key="1">
    <source>
        <dbReference type="EMBL" id="OWZ20964.1"/>
    </source>
</evidence>
<protein>
    <submittedName>
        <fullName evidence="1">Uncharacterized protein</fullName>
    </submittedName>
</protein>
<organism evidence="1 2">
    <name type="scientific">Phytophthora megakarya</name>
    <dbReference type="NCBI Taxonomy" id="4795"/>
    <lineage>
        <taxon>Eukaryota</taxon>
        <taxon>Sar</taxon>
        <taxon>Stramenopiles</taxon>
        <taxon>Oomycota</taxon>
        <taxon>Peronosporomycetes</taxon>
        <taxon>Peronosporales</taxon>
        <taxon>Peronosporaceae</taxon>
        <taxon>Phytophthora</taxon>
    </lineage>
</organism>